<gene>
    <name evidence="1" type="ORF">C7B46_17350</name>
</gene>
<dbReference type="Proteomes" id="UP000242972">
    <property type="component" value="Unassembled WGS sequence"/>
</dbReference>
<comment type="caution">
    <text evidence="1">The sequence shown here is derived from an EMBL/GenBank/DDBJ whole genome shotgun (WGS) entry which is preliminary data.</text>
</comment>
<proteinExistence type="predicted"/>
<evidence type="ECO:0000313" key="1">
    <source>
        <dbReference type="EMBL" id="PSR31058.1"/>
    </source>
</evidence>
<organism evidence="1 2">
    <name type="scientific">Sulfobacillus benefaciens</name>
    <dbReference type="NCBI Taxonomy" id="453960"/>
    <lineage>
        <taxon>Bacteria</taxon>
        <taxon>Bacillati</taxon>
        <taxon>Bacillota</taxon>
        <taxon>Clostridia</taxon>
        <taxon>Eubacteriales</taxon>
        <taxon>Clostridiales Family XVII. Incertae Sedis</taxon>
        <taxon>Sulfobacillus</taxon>
    </lineage>
</organism>
<sequence>MLSNLLRDLRWRVLGVAGVIALMSGGVGLASSPVADAAVASPGVLQGFGTNTGGFTGGQGSQVVVGPGGGNPACEGTFVLPTANVSFSTIPLGNNNYELQWHLVLNAVSQNYLGPMVDGNMTVAGVNGYLINPPYSPHTELANYDFHSSMSTYQRIGSSYIGTLHADDMVDFGWAFKSVFDPNRGAYADTSCQILPSS</sequence>
<protein>
    <submittedName>
        <fullName evidence="1">Uncharacterized protein</fullName>
    </submittedName>
</protein>
<dbReference type="EMBL" id="PXYW01000070">
    <property type="protein sequence ID" value="PSR31058.1"/>
    <property type="molecule type" value="Genomic_DNA"/>
</dbReference>
<reference evidence="1 2" key="1">
    <citation type="journal article" date="2014" name="BMC Genomics">
        <title>Comparison of environmental and isolate Sulfobacillus genomes reveals diverse carbon, sulfur, nitrogen, and hydrogen metabolisms.</title>
        <authorList>
            <person name="Justice N.B."/>
            <person name="Norman A."/>
            <person name="Brown C.T."/>
            <person name="Singh A."/>
            <person name="Thomas B.C."/>
            <person name="Banfield J.F."/>
        </authorList>
    </citation>
    <scope>NUCLEOTIDE SEQUENCE [LARGE SCALE GENOMIC DNA]</scope>
    <source>
        <strain evidence="1">AMDSBA4</strain>
    </source>
</reference>
<accession>A0A2T2X9D1</accession>
<evidence type="ECO:0000313" key="2">
    <source>
        <dbReference type="Proteomes" id="UP000242972"/>
    </source>
</evidence>
<dbReference type="AlphaFoldDB" id="A0A2T2X9D1"/>
<name>A0A2T2X9D1_9FIRM</name>